<dbReference type="OrthoDB" id="2861374at2"/>
<protein>
    <recommendedName>
        <fullName evidence="4">DUF669 domain-containing protein</fullName>
    </recommendedName>
</protein>
<name>A0A235B1H1_9BACL</name>
<dbReference type="InterPro" id="IPR007731">
    <property type="entry name" value="DUF669"/>
</dbReference>
<evidence type="ECO:0008006" key="4">
    <source>
        <dbReference type="Google" id="ProtNLM"/>
    </source>
</evidence>
<organism evidence="2 3">
    <name type="scientific">Paludifilum halophilum</name>
    <dbReference type="NCBI Taxonomy" id="1642702"/>
    <lineage>
        <taxon>Bacteria</taxon>
        <taxon>Bacillati</taxon>
        <taxon>Bacillota</taxon>
        <taxon>Bacilli</taxon>
        <taxon>Bacillales</taxon>
        <taxon>Thermoactinomycetaceae</taxon>
        <taxon>Paludifilum</taxon>
    </lineage>
</organism>
<evidence type="ECO:0000256" key="1">
    <source>
        <dbReference type="SAM" id="MobiDB-lite"/>
    </source>
</evidence>
<keyword evidence="3" id="KW-1185">Reference proteome</keyword>
<proteinExistence type="predicted"/>
<dbReference type="Proteomes" id="UP000215459">
    <property type="component" value="Unassembled WGS sequence"/>
</dbReference>
<sequence length="166" mass="19783">MSWAAILKQYQDEYKQAEVSSFDELPDGRYRVRVQAARLKESKNQGIPMLEWEFVVAEGKYEGRHEWKYNLIVPDRIRWLKQDLFNAGLDLEELEKLEQELPQLLDRVLEIEIKTNKSEKTGKAYRNVYIRKVIDYKSFRKPDDSFAERHPGQKQPYDIADDDLPF</sequence>
<dbReference type="EMBL" id="NOWF01000027">
    <property type="protein sequence ID" value="OYD06081.1"/>
    <property type="molecule type" value="Genomic_DNA"/>
</dbReference>
<evidence type="ECO:0000313" key="3">
    <source>
        <dbReference type="Proteomes" id="UP000215459"/>
    </source>
</evidence>
<dbReference type="Pfam" id="PF05037">
    <property type="entry name" value="DUF669"/>
    <property type="match status" value="1"/>
</dbReference>
<gene>
    <name evidence="2" type="ORF">CHM34_18225</name>
</gene>
<accession>A0A235B1H1</accession>
<dbReference type="RefSeq" id="WP_094266033.1">
    <property type="nucleotide sequence ID" value="NZ_NOWF01000027.1"/>
</dbReference>
<feature type="region of interest" description="Disordered" evidence="1">
    <location>
        <begin position="143"/>
        <end position="166"/>
    </location>
</feature>
<reference evidence="2 3" key="1">
    <citation type="submission" date="2017-07" db="EMBL/GenBank/DDBJ databases">
        <title>The genome sequence of Paludifilum halophilum highlights mechanisms for microbial adaptation to high salt environemnts.</title>
        <authorList>
            <person name="Belbahri L."/>
        </authorList>
    </citation>
    <scope>NUCLEOTIDE SEQUENCE [LARGE SCALE GENOMIC DNA]</scope>
    <source>
        <strain evidence="2 3">DSM 102817</strain>
    </source>
</reference>
<comment type="caution">
    <text evidence="2">The sequence shown here is derived from an EMBL/GenBank/DDBJ whole genome shotgun (WGS) entry which is preliminary data.</text>
</comment>
<dbReference type="AlphaFoldDB" id="A0A235B1H1"/>
<evidence type="ECO:0000313" key="2">
    <source>
        <dbReference type="EMBL" id="OYD06081.1"/>
    </source>
</evidence>